<evidence type="ECO:0000256" key="7">
    <source>
        <dbReference type="PIRSR" id="PIRSR006019-1"/>
    </source>
</evidence>
<dbReference type="InterPro" id="IPR015517">
    <property type="entry name" value="dCMP_deaminase-rel"/>
</dbReference>
<evidence type="ECO:0000256" key="4">
    <source>
        <dbReference type="ARBA" id="ARBA00022727"/>
    </source>
</evidence>
<gene>
    <name evidence="10" type="ordered locus">MCRO_0021</name>
</gene>
<name>D5E4L2_MYCCM</name>
<keyword evidence="5 10" id="KW-0378">Hydrolase</keyword>
<evidence type="ECO:0000256" key="6">
    <source>
        <dbReference type="ARBA" id="ARBA00022833"/>
    </source>
</evidence>
<dbReference type="GO" id="GO:0004132">
    <property type="term" value="F:dCMP deaminase activity"/>
    <property type="evidence" value="ECO:0007669"/>
    <property type="project" value="UniProtKB-EC"/>
</dbReference>
<dbReference type="PANTHER" id="PTHR11086">
    <property type="entry name" value="DEOXYCYTIDYLATE DEAMINASE-RELATED"/>
    <property type="match status" value="1"/>
</dbReference>
<evidence type="ECO:0000256" key="5">
    <source>
        <dbReference type="ARBA" id="ARBA00022801"/>
    </source>
</evidence>
<dbReference type="SUPFAM" id="SSF53927">
    <property type="entry name" value="Cytidine deaminase-like"/>
    <property type="match status" value="1"/>
</dbReference>
<comment type="cofactor">
    <cofactor evidence="1 8">
        <name>Zn(2+)</name>
        <dbReference type="ChEBI" id="CHEBI:29105"/>
    </cofactor>
</comment>
<accession>D5E4L2</accession>
<feature type="active site" description="Proton donor" evidence="7">
    <location>
        <position position="77"/>
    </location>
</feature>
<proteinExistence type="inferred from homology"/>
<comment type="similarity">
    <text evidence="2">Belongs to the cytidine and deoxycytidylate deaminase family.</text>
</comment>
<dbReference type="OrthoDB" id="9788517at2"/>
<dbReference type="GO" id="GO:0008270">
    <property type="term" value="F:zinc ion binding"/>
    <property type="evidence" value="ECO:0007669"/>
    <property type="project" value="InterPro"/>
</dbReference>
<dbReference type="Proteomes" id="UP000001845">
    <property type="component" value="Chromosome"/>
</dbReference>
<protein>
    <submittedName>
        <fullName evidence="10">Deoxycytidylate deaminase fusion protein</fullName>
        <ecNumber evidence="10">3.5.4.12</ecNumber>
    </submittedName>
</protein>
<dbReference type="GO" id="GO:0006220">
    <property type="term" value="P:pyrimidine nucleotide metabolic process"/>
    <property type="evidence" value="ECO:0007669"/>
    <property type="project" value="InterPro"/>
</dbReference>
<evidence type="ECO:0000313" key="10">
    <source>
        <dbReference type="EMBL" id="ADE19397.1"/>
    </source>
</evidence>
<dbReference type="AlphaFoldDB" id="D5E4L2"/>
<evidence type="ECO:0000256" key="8">
    <source>
        <dbReference type="PIRSR" id="PIRSR006019-2"/>
    </source>
</evidence>
<dbReference type="FunFam" id="3.40.140.10:FF:000021">
    <property type="entry name" value="Deoxycytidylate deaminase"/>
    <property type="match status" value="1"/>
</dbReference>
<dbReference type="HOGENOM" id="CLU_047993_1_2_14"/>
<evidence type="ECO:0000256" key="3">
    <source>
        <dbReference type="ARBA" id="ARBA00022723"/>
    </source>
</evidence>
<dbReference type="eggNOG" id="COG2131">
    <property type="taxonomic scope" value="Bacteria"/>
</dbReference>
<keyword evidence="11" id="KW-1185">Reference proteome</keyword>
<dbReference type="RefSeq" id="WP_013054174.1">
    <property type="nucleotide sequence ID" value="NC_014014.1"/>
</dbReference>
<reference evidence="11" key="1">
    <citation type="submission" date="2010-03" db="EMBL/GenBank/DDBJ databases">
        <title>The complete genome of Mycoplasma crocodyli MP145.</title>
        <authorList>
            <person name="Glass J.I."/>
            <person name="Durkin A.S."/>
            <person name="Hostetler J."/>
            <person name="Jackson J."/>
            <person name="Johnson J."/>
            <person name="May M.A."/>
            <person name="Paralanov V."/>
            <person name="Radune D."/>
            <person name="Szczypinski B."/>
            <person name="Brown D.R."/>
        </authorList>
    </citation>
    <scope>NUCLEOTIDE SEQUENCE [LARGE SCALE GENOMIC DNA]</scope>
    <source>
        <strain evidence="11">ATCC 51981 / MP145</strain>
    </source>
</reference>
<dbReference type="KEGG" id="mcd:MCRO_0021"/>
<evidence type="ECO:0000259" key="9">
    <source>
        <dbReference type="PROSITE" id="PS51747"/>
    </source>
</evidence>
<reference evidence="10 11" key="3">
    <citation type="journal article" date="2011" name="J. Bacteriol.">
        <title>Genome sequences of Mycoplasma alligatoris A21JP2T and Mycoplasma crocodyli MP145T.</title>
        <authorList>
            <person name="Brown D.R."/>
            <person name="Farmerie W.G."/>
            <person name="May M."/>
            <person name="Benders G.A."/>
            <person name="Durkin A.S."/>
            <person name="Hlavinka K."/>
            <person name="Hostetler J."/>
            <person name="Jackson J."/>
            <person name="Johnson J."/>
            <person name="Miller R.H."/>
            <person name="Paralanov V."/>
            <person name="Radune D."/>
            <person name="Szczypinski B."/>
            <person name="Glass J.I."/>
        </authorList>
    </citation>
    <scope>NUCLEOTIDE SEQUENCE [LARGE SCALE GENOMIC DNA]</scope>
    <source>
        <strain evidence="11">ATCC 51981 / MP145</strain>
    </source>
</reference>
<dbReference type="STRING" id="512564.MCRO_0021"/>
<dbReference type="InterPro" id="IPR016473">
    <property type="entry name" value="dCMP_deaminase"/>
</dbReference>
<feature type="domain" description="CMP/dCMP-type deaminase" evidence="9">
    <location>
        <begin position="6"/>
        <end position="136"/>
    </location>
</feature>
<dbReference type="GO" id="GO:0005737">
    <property type="term" value="C:cytoplasm"/>
    <property type="evidence" value="ECO:0007669"/>
    <property type="project" value="TreeGrafter"/>
</dbReference>
<dbReference type="PIRSF" id="PIRSF006019">
    <property type="entry name" value="dCMP_deaminase"/>
    <property type="match status" value="1"/>
</dbReference>
<dbReference type="InterPro" id="IPR016192">
    <property type="entry name" value="APOBEC/CMP_deaminase_Zn-bd"/>
</dbReference>
<feature type="binding site" evidence="8">
    <location>
        <position position="100"/>
    </location>
    <ligand>
        <name>Zn(2+)</name>
        <dbReference type="ChEBI" id="CHEBI:29105"/>
        <note>catalytic</note>
    </ligand>
</feature>
<dbReference type="GO" id="GO:0009165">
    <property type="term" value="P:nucleotide biosynthetic process"/>
    <property type="evidence" value="ECO:0007669"/>
    <property type="project" value="UniProtKB-KW"/>
</dbReference>
<dbReference type="Gene3D" id="3.40.140.10">
    <property type="entry name" value="Cytidine Deaminase, domain 2"/>
    <property type="match status" value="1"/>
</dbReference>
<reference key="2">
    <citation type="submission" date="2010-03" db="EMBL/GenBank/DDBJ databases">
        <authorList>
            <person name="Ma Z."/>
            <person name="Wang X."/>
            <person name="Liu H."/>
        </authorList>
    </citation>
    <scope>NUCLEOTIDE SEQUENCE</scope>
    <source>
        <strain>MP145</strain>
    </source>
</reference>
<evidence type="ECO:0000256" key="2">
    <source>
        <dbReference type="ARBA" id="ARBA00006576"/>
    </source>
</evidence>
<dbReference type="PROSITE" id="PS00903">
    <property type="entry name" value="CYT_DCMP_DEAMINASES_1"/>
    <property type="match status" value="1"/>
</dbReference>
<evidence type="ECO:0000313" key="11">
    <source>
        <dbReference type="Proteomes" id="UP000001845"/>
    </source>
</evidence>
<keyword evidence="3 8" id="KW-0479">Metal-binding</keyword>
<dbReference type="CDD" id="cd01286">
    <property type="entry name" value="deoxycytidylate_deaminase"/>
    <property type="match status" value="1"/>
</dbReference>
<organism evidence="10 11">
    <name type="scientific">Mycoplasma crocodyli (strain ATCC 51981 / MP145)</name>
    <dbReference type="NCBI Taxonomy" id="512564"/>
    <lineage>
        <taxon>Bacteria</taxon>
        <taxon>Bacillati</taxon>
        <taxon>Mycoplasmatota</taxon>
        <taxon>Mollicutes</taxon>
        <taxon>Mycoplasmataceae</taxon>
        <taxon>Mycoplasma</taxon>
    </lineage>
</organism>
<dbReference type="Pfam" id="PF00383">
    <property type="entry name" value="dCMP_cyt_deam_1"/>
    <property type="match status" value="1"/>
</dbReference>
<dbReference type="PROSITE" id="PS51747">
    <property type="entry name" value="CYT_DCMP_DEAMINASES_2"/>
    <property type="match status" value="1"/>
</dbReference>
<keyword evidence="6 8" id="KW-0862">Zinc</keyword>
<feature type="binding site" evidence="8">
    <location>
        <position position="75"/>
    </location>
    <ligand>
        <name>Zn(2+)</name>
        <dbReference type="ChEBI" id="CHEBI:29105"/>
        <note>catalytic</note>
    </ligand>
</feature>
<evidence type="ECO:0000256" key="1">
    <source>
        <dbReference type="ARBA" id="ARBA00001947"/>
    </source>
</evidence>
<sequence>MKNNINWDTYFISLAKISSLRSKDPSTQVGACIINSEKKVIGLGYNGMPNGNDKDFPWGRDGQSQKETKYPYVVHAEVNAILNTTVQPKNAILYTTLFPCINCAKVIVQAGISEVIYEDDKYHDTEDGEMSRYLLKTCNVKTRKLVDTTDVQVNLKTNK</sequence>
<dbReference type="InterPro" id="IPR002125">
    <property type="entry name" value="CMP_dCMP_dom"/>
</dbReference>
<dbReference type="InterPro" id="IPR035105">
    <property type="entry name" value="Deoxycytidylate_deaminase_dom"/>
</dbReference>
<dbReference type="EC" id="3.5.4.12" evidence="10"/>
<dbReference type="EMBL" id="CP001991">
    <property type="protein sequence ID" value="ADE19397.1"/>
    <property type="molecule type" value="Genomic_DNA"/>
</dbReference>
<dbReference type="PANTHER" id="PTHR11086:SF18">
    <property type="entry name" value="DEOXYCYTIDYLATE DEAMINASE"/>
    <property type="match status" value="1"/>
</dbReference>
<feature type="binding site" evidence="8">
    <location>
        <position position="103"/>
    </location>
    <ligand>
        <name>Zn(2+)</name>
        <dbReference type="ChEBI" id="CHEBI:29105"/>
        <note>catalytic</note>
    </ligand>
</feature>
<dbReference type="InterPro" id="IPR016193">
    <property type="entry name" value="Cytidine_deaminase-like"/>
</dbReference>
<keyword evidence="4" id="KW-0545">Nucleotide biosynthesis</keyword>